<dbReference type="RefSeq" id="WP_344950620.1">
    <property type="nucleotide sequence ID" value="NZ_BAAAZG010000029.1"/>
</dbReference>
<feature type="domain" description="SHSP" evidence="3">
    <location>
        <begin position="29"/>
        <end position="133"/>
    </location>
</feature>
<dbReference type="SUPFAM" id="SSF49764">
    <property type="entry name" value="HSP20-like chaperones"/>
    <property type="match status" value="1"/>
</dbReference>
<proteinExistence type="inferred from homology"/>
<dbReference type="InterPro" id="IPR002068">
    <property type="entry name" value="A-crystallin/Hsp20_dom"/>
</dbReference>
<comment type="caution">
    <text evidence="4">The sequence shown here is derived from an EMBL/GenBank/DDBJ whole genome shotgun (WGS) entry which is preliminary data.</text>
</comment>
<dbReference type="Gene3D" id="2.60.40.790">
    <property type="match status" value="1"/>
</dbReference>
<protein>
    <recommendedName>
        <fullName evidence="3">SHSP domain-containing protein</fullName>
    </recommendedName>
</protein>
<evidence type="ECO:0000313" key="5">
    <source>
        <dbReference type="Proteomes" id="UP001500683"/>
    </source>
</evidence>
<accession>A0ABP7W4L2</accession>
<dbReference type="PROSITE" id="PS01031">
    <property type="entry name" value="SHSP"/>
    <property type="match status" value="1"/>
</dbReference>
<dbReference type="Pfam" id="PF00011">
    <property type="entry name" value="HSP20"/>
    <property type="match status" value="1"/>
</dbReference>
<dbReference type="EMBL" id="BAAAZG010000029">
    <property type="protein sequence ID" value="GAA4080908.1"/>
    <property type="molecule type" value="Genomic_DNA"/>
</dbReference>
<evidence type="ECO:0000256" key="2">
    <source>
        <dbReference type="RuleBase" id="RU003616"/>
    </source>
</evidence>
<gene>
    <name evidence="4" type="ORF">GCM10022214_44470</name>
</gene>
<evidence type="ECO:0000313" key="4">
    <source>
        <dbReference type="EMBL" id="GAA4080908.1"/>
    </source>
</evidence>
<name>A0ABP7W4L2_9ACTN</name>
<comment type="similarity">
    <text evidence="1 2">Belongs to the small heat shock protein (HSP20) family.</text>
</comment>
<dbReference type="CDD" id="cd06464">
    <property type="entry name" value="ACD_sHsps-like"/>
    <property type="match status" value="1"/>
</dbReference>
<dbReference type="InterPro" id="IPR008978">
    <property type="entry name" value="HSP20-like_chaperone"/>
</dbReference>
<evidence type="ECO:0000256" key="1">
    <source>
        <dbReference type="PROSITE-ProRule" id="PRU00285"/>
    </source>
</evidence>
<reference evidence="5" key="1">
    <citation type="journal article" date="2019" name="Int. J. Syst. Evol. Microbiol.">
        <title>The Global Catalogue of Microorganisms (GCM) 10K type strain sequencing project: providing services to taxonomists for standard genome sequencing and annotation.</title>
        <authorList>
            <consortium name="The Broad Institute Genomics Platform"/>
            <consortium name="The Broad Institute Genome Sequencing Center for Infectious Disease"/>
            <person name="Wu L."/>
            <person name="Ma J."/>
        </authorList>
    </citation>
    <scope>NUCLEOTIDE SEQUENCE [LARGE SCALE GENOMIC DNA]</scope>
    <source>
        <strain evidence="5">JCM 16702</strain>
    </source>
</reference>
<keyword evidence="5" id="KW-1185">Reference proteome</keyword>
<sequence>MPAPLLPRPRMLPWPRAVLRRVARYGPLARLLQAGLPIRAEDYVQDGRYVIRADLPGVDPSRDVRVSVHDRTLEIRAVRRADLRNRNRTEIPYGLLRRVVTLPRGADGDTLTTHYADGVLEIALAVPGNRPRR</sequence>
<organism evidence="4 5">
    <name type="scientific">Actinomadura miaoliensis</name>
    <dbReference type="NCBI Taxonomy" id="430685"/>
    <lineage>
        <taxon>Bacteria</taxon>
        <taxon>Bacillati</taxon>
        <taxon>Actinomycetota</taxon>
        <taxon>Actinomycetes</taxon>
        <taxon>Streptosporangiales</taxon>
        <taxon>Thermomonosporaceae</taxon>
        <taxon>Actinomadura</taxon>
    </lineage>
</organism>
<evidence type="ECO:0000259" key="3">
    <source>
        <dbReference type="PROSITE" id="PS01031"/>
    </source>
</evidence>
<dbReference type="Proteomes" id="UP001500683">
    <property type="component" value="Unassembled WGS sequence"/>
</dbReference>